<dbReference type="GO" id="GO:0043190">
    <property type="term" value="C:ATP-binding cassette (ABC) transporter complex"/>
    <property type="evidence" value="ECO:0007669"/>
    <property type="project" value="InterPro"/>
</dbReference>
<proteinExistence type="inferred from homology"/>
<keyword evidence="2" id="KW-0813">Transport</keyword>
<dbReference type="RefSeq" id="WP_184678098.1">
    <property type="nucleotide sequence ID" value="NZ_JACHGY010000001.1"/>
</dbReference>
<dbReference type="Gene3D" id="3.40.190.10">
    <property type="entry name" value="Periplasmic binding protein-like II"/>
    <property type="match status" value="1"/>
</dbReference>
<dbReference type="GO" id="GO:0030288">
    <property type="term" value="C:outer membrane-bounded periplasmic space"/>
    <property type="evidence" value="ECO:0007669"/>
    <property type="project" value="UniProtKB-ARBA"/>
</dbReference>
<dbReference type="Proteomes" id="UP000541810">
    <property type="component" value="Unassembled WGS sequence"/>
</dbReference>
<comment type="similarity">
    <text evidence="1">Belongs to the bacterial solute-binding protein 5 family.</text>
</comment>
<feature type="region of interest" description="Disordered" evidence="4">
    <location>
        <begin position="61"/>
        <end position="81"/>
    </location>
</feature>
<dbReference type="CDD" id="cd08514">
    <property type="entry name" value="PBP2_AppA_like"/>
    <property type="match status" value="1"/>
</dbReference>
<dbReference type="InterPro" id="IPR030678">
    <property type="entry name" value="Peptide/Ni-bd"/>
</dbReference>
<keyword evidence="7" id="KW-1185">Reference proteome</keyword>
<dbReference type="PANTHER" id="PTHR30290:SF9">
    <property type="entry name" value="OLIGOPEPTIDE-BINDING PROTEIN APPA"/>
    <property type="match status" value="1"/>
</dbReference>
<dbReference type="Gene3D" id="3.90.76.10">
    <property type="entry name" value="Dipeptide-binding Protein, Domain 1"/>
    <property type="match status" value="1"/>
</dbReference>
<dbReference type="Pfam" id="PF00496">
    <property type="entry name" value="SBP_bac_5"/>
    <property type="match status" value="1"/>
</dbReference>
<evidence type="ECO:0000256" key="1">
    <source>
        <dbReference type="ARBA" id="ARBA00005695"/>
    </source>
</evidence>
<evidence type="ECO:0000313" key="7">
    <source>
        <dbReference type="Proteomes" id="UP000541810"/>
    </source>
</evidence>
<evidence type="ECO:0000256" key="4">
    <source>
        <dbReference type="SAM" id="MobiDB-lite"/>
    </source>
</evidence>
<dbReference type="GO" id="GO:0015833">
    <property type="term" value="P:peptide transport"/>
    <property type="evidence" value="ECO:0007669"/>
    <property type="project" value="TreeGrafter"/>
</dbReference>
<keyword evidence="3" id="KW-0732">Signal</keyword>
<gene>
    <name evidence="6" type="ORF">HNQ40_002397</name>
</gene>
<dbReference type="PANTHER" id="PTHR30290">
    <property type="entry name" value="PERIPLASMIC BINDING COMPONENT OF ABC TRANSPORTER"/>
    <property type="match status" value="1"/>
</dbReference>
<name>A0A7X0LLF7_9BACT</name>
<dbReference type="InterPro" id="IPR039424">
    <property type="entry name" value="SBP_5"/>
</dbReference>
<reference evidence="6 7" key="1">
    <citation type="submission" date="2020-08" db="EMBL/GenBank/DDBJ databases">
        <title>Genomic Encyclopedia of Type Strains, Phase IV (KMG-IV): sequencing the most valuable type-strain genomes for metagenomic binning, comparative biology and taxonomic classification.</title>
        <authorList>
            <person name="Goeker M."/>
        </authorList>
    </citation>
    <scope>NUCLEOTIDE SEQUENCE [LARGE SCALE GENOMIC DNA]</scope>
    <source>
        <strain evidence="6 7">DSM 103725</strain>
    </source>
</reference>
<sequence length="614" mass="69710">MENRFGFKDLVLTVLLVAILASIWLAMKQYDRQWEVMQRIDDRLAEQAEVLRQLNTTLSQGVRVSGDGDGGPTTVSSAPPLPHYRWEAAREQEGYAQGDWFVDAFAQQVGKLTPLISTDAYQSTIESYVLESLITRDPETLDWIPWIAHSWEVSEDGLTIAFNLRDDVVFSDGVPLTSEDVLFTLDLIRNPEINAPRLVPYYESIESLVAEGPHRVVFTLSEPYFQSLTITGGMDILAKHYYEQFSPEEFNTSTGLLFGSGPYKLPINPEDWQPGSGQVELVRNDEYWGPRPTFDRLRWQEITDEQAQLVSLRNGDIDRYSVRPEQYVKLKDDKALNETADLYEYSAVSAGYRYIGWNQVKDGKPTPFADVRVRRAMTMLLNRQEMCEQLMAGLATVATGPFNPLSPQYDPTVDPIAYDPDAAKALLREAGFADTDGDGVLEGPDGKPFRFKLIYPSGSTNYQQMAAYCKDAYARAGITMELDPTEFNTMIDRIQDRNFEAITLGWGGVIESDPKQIFHSEMIEGGGDNYVGYRNAELDALIDEARMTVDADERTALWHRVHRILQEDQPYTFMFNRKSVIFLDDRFGNVKVTKVGISDPVEMFVPRSDQRWTQ</sequence>
<protein>
    <submittedName>
        <fullName evidence="6">Peptide/nickel transport system substrate-binding protein</fullName>
    </submittedName>
</protein>
<dbReference type="InterPro" id="IPR000914">
    <property type="entry name" value="SBP_5_dom"/>
</dbReference>
<dbReference type="GO" id="GO:1904680">
    <property type="term" value="F:peptide transmembrane transporter activity"/>
    <property type="evidence" value="ECO:0007669"/>
    <property type="project" value="TreeGrafter"/>
</dbReference>
<dbReference type="Gene3D" id="3.10.105.10">
    <property type="entry name" value="Dipeptide-binding Protein, Domain 3"/>
    <property type="match status" value="1"/>
</dbReference>
<evidence type="ECO:0000256" key="2">
    <source>
        <dbReference type="ARBA" id="ARBA00022448"/>
    </source>
</evidence>
<feature type="domain" description="Solute-binding protein family 5" evidence="5">
    <location>
        <begin position="144"/>
        <end position="516"/>
    </location>
</feature>
<dbReference type="AlphaFoldDB" id="A0A7X0LLF7"/>
<evidence type="ECO:0000256" key="3">
    <source>
        <dbReference type="ARBA" id="ARBA00022729"/>
    </source>
</evidence>
<accession>A0A7X0LLF7</accession>
<organism evidence="6 7">
    <name type="scientific">Algisphaera agarilytica</name>
    <dbReference type="NCBI Taxonomy" id="1385975"/>
    <lineage>
        <taxon>Bacteria</taxon>
        <taxon>Pseudomonadati</taxon>
        <taxon>Planctomycetota</taxon>
        <taxon>Phycisphaerae</taxon>
        <taxon>Phycisphaerales</taxon>
        <taxon>Phycisphaeraceae</taxon>
        <taxon>Algisphaera</taxon>
    </lineage>
</organism>
<dbReference type="SUPFAM" id="SSF53850">
    <property type="entry name" value="Periplasmic binding protein-like II"/>
    <property type="match status" value="1"/>
</dbReference>
<evidence type="ECO:0000313" key="6">
    <source>
        <dbReference type="EMBL" id="MBB6430591.1"/>
    </source>
</evidence>
<evidence type="ECO:0000259" key="5">
    <source>
        <dbReference type="Pfam" id="PF00496"/>
    </source>
</evidence>
<comment type="caution">
    <text evidence="6">The sequence shown here is derived from an EMBL/GenBank/DDBJ whole genome shotgun (WGS) entry which is preliminary data.</text>
</comment>
<dbReference type="PIRSF" id="PIRSF002741">
    <property type="entry name" value="MppA"/>
    <property type="match status" value="1"/>
</dbReference>
<dbReference type="EMBL" id="JACHGY010000001">
    <property type="protein sequence ID" value="MBB6430591.1"/>
    <property type="molecule type" value="Genomic_DNA"/>
</dbReference>